<keyword evidence="1" id="KW-0479">Metal-binding</keyword>
<sequence>MSRKTSSVGRTPGEGGNGPSLDLHCYCCGRPGHITRDCPSNKFVCRCCGSPSHRHGRCSDTDPTNRAILTLFRRLDIAGVAETLRAVGQNSDTARQIILDAAAECDRVYSAGVAESRDTTSTVSAPQATSYSGPAAVVASSAPAAGAGLSLNGPSKRPAPVASFPVAKRASGPQGSKKREGDLTKDTHNEMTANKAAEDDAEKQEKEDDDKPSKEPVQDVAGNGEGEQGKLPKSGTRIPVDPPGMPHKPELTRFDKKEGLPIVIQCQVYIWSRCGQIVSHDGLNDFCGKGKPYKWWLDA</sequence>
<dbReference type="Gene3D" id="4.10.60.10">
    <property type="entry name" value="Zinc finger, CCHC-type"/>
    <property type="match status" value="1"/>
</dbReference>
<dbReference type="EMBL" id="MU858109">
    <property type="protein sequence ID" value="KAK4213410.1"/>
    <property type="molecule type" value="Genomic_DNA"/>
</dbReference>
<dbReference type="InterPro" id="IPR001878">
    <property type="entry name" value="Znf_CCHC"/>
</dbReference>
<feature type="compositionally biased region" description="Basic and acidic residues" evidence="2">
    <location>
        <begin position="177"/>
        <end position="189"/>
    </location>
</feature>
<feature type="compositionally biased region" description="Basic and acidic residues" evidence="2">
    <location>
        <begin position="203"/>
        <end position="217"/>
    </location>
</feature>
<dbReference type="PROSITE" id="PS50158">
    <property type="entry name" value="ZF_CCHC"/>
    <property type="match status" value="1"/>
</dbReference>
<dbReference type="Proteomes" id="UP001301769">
    <property type="component" value="Unassembled WGS sequence"/>
</dbReference>
<organism evidence="4 5">
    <name type="scientific">Rhypophila decipiens</name>
    <dbReference type="NCBI Taxonomy" id="261697"/>
    <lineage>
        <taxon>Eukaryota</taxon>
        <taxon>Fungi</taxon>
        <taxon>Dikarya</taxon>
        <taxon>Ascomycota</taxon>
        <taxon>Pezizomycotina</taxon>
        <taxon>Sordariomycetes</taxon>
        <taxon>Sordariomycetidae</taxon>
        <taxon>Sordariales</taxon>
        <taxon>Naviculisporaceae</taxon>
        <taxon>Rhypophila</taxon>
    </lineage>
</organism>
<dbReference type="GO" id="GO:0003676">
    <property type="term" value="F:nucleic acid binding"/>
    <property type="evidence" value="ECO:0007669"/>
    <property type="project" value="InterPro"/>
</dbReference>
<evidence type="ECO:0000313" key="4">
    <source>
        <dbReference type="EMBL" id="KAK4213410.1"/>
    </source>
</evidence>
<comment type="caution">
    <text evidence="4">The sequence shown here is derived from an EMBL/GenBank/DDBJ whole genome shotgun (WGS) entry which is preliminary data.</text>
</comment>
<keyword evidence="1" id="KW-0863">Zinc-finger</keyword>
<name>A0AAN6Y8Q5_9PEZI</name>
<protein>
    <recommendedName>
        <fullName evidence="3">CCHC-type domain-containing protein</fullName>
    </recommendedName>
</protein>
<accession>A0AAN6Y8Q5</accession>
<gene>
    <name evidence="4" type="ORF">QBC37DRAFT_400598</name>
</gene>
<proteinExistence type="predicted"/>
<evidence type="ECO:0000256" key="2">
    <source>
        <dbReference type="SAM" id="MobiDB-lite"/>
    </source>
</evidence>
<reference evidence="4" key="2">
    <citation type="submission" date="2023-05" db="EMBL/GenBank/DDBJ databases">
        <authorList>
            <consortium name="Lawrence Berkeley National Laboratory"/>
            <person name="Steindorff A."/>
            <person name="Hensen N."/>
            <person name="Bonometti L."/>
            <person name="Westerberg I."/>
            <person name="Brannstrom I.O."/>
            <person name="Guillou S."/>
            <person name="Cros-Aarteil S."/>
            <person name="Calhoun S."/>
            <person name="Haridas S."/>
            <person name="Kuo A."/>
            <person name="Mondo S."/>
            <person name="Pangilinan J."/>
            <person name="Riley R."/>
            <person name="Labutti K."/>
            <person name="Andreopoulos B."/>
            <person name="Lipzen A."/>
            <person name="Chen C."/>
            <person name="Yanf M."/>
            <person name="Daum C."/>
            <person name="Ng V."/>
            <person name="Clum A."/>
            <person name="Ohm R."/>
            <person name="Martin F."/>
            <person name="Silar P."/>
            <person name="Natvig D."/>
            <person name="Lalanne C."/>
            <person name="Gautier V."/>
            <person name="Ament-Velasquez S.L."/>
            <person name="Kruys A."/>
            <person name="Hutchinson M.I."/>
            <person name="Powell A.J."/>
            <person name="Barry K."/>
            <person name="Miller A.N."/>
            <person name="Grigoriev I.V."/>
            <person name="Debuchy R."/>
            <person name="Gladieux P."/>
            <person name="Thoren M.H."/>
            <person name="Johannesson H."/>
        </authorList>
    </citation>
    <scope>NUCLEOTIDE SEQUENCE</scope>
    <source>
        <strain evidence="4">PSN293</strain>
    </source>
</reference>
<feature type="domain" description="CCHC-type" evidence="3">
    <location>
        <begin position="25"/>
        <end position="40"/>
    </location>
</feature>
<keyword evidence="5" id="KW-1185">Reference proteome</keyword>
<keyword evidence="1" id="KW-0862">Zinc</keyword>
<reference evidence="4" key="1">
    <citation type="journal article" date="2023" name="Mol. Phylogenet. Evol.">
        <title>Genome-scale phylogeny and comparative genomics of the fungal order Sordariales.</title>
        <authorList>
            <person name="Hensen N."/>
            <person name="Bonometti L."/>
            <person name="Westerberg I."/>
            <person name="Brannstrom I.O."/>
            <person name="Guillou S."/>
            <person name="Cros-Aarteil S."/>
            <person name="Calhoun S."/>
            <person name="Haridas S."/>
            <person name="Kuo A."/>
            <person name="Mondo S."/>
            <person name="Pangilinan J."/>
            <person name="Riley R."/>
            <person name="LaButti K."/>
            <person name="Andreopoulos B."/>
            <person name="Lipzen A."/>
            <person name="Chen C."/>
            <person name="Yan M."/>
            <person name="Daum C."/>
            <person name="Ng V."/>
            <person name="Clum A."/>
            <person name="Steindorff A."/>
            <person name="Ohm R.A."/>
            <person name="Martin F."/>
            <person name="Silar P."/>
            <person name="Natvig D.O."/>
            <person name="Lalanne C."/>
            <person name="Gautier V."/>
            <person name="Ament-Velasquez S.L."/>
            <person name="Kruys A."/>
            <person name="Hutchinson M.I."/>
            <person name="Powell A.J."/>
            <person name="Barry K."/>
            <person name="Miller A.N."/>
            <person name="Grigoriev I.V."/>
            <person name="Debuchy R."/>
            <person name="Gladieux P."/>
            <person name="Hiltunen Thoren M."/>
            <person name="Johannesson H."/>
        </authorList>
    </citation>
    <scope>NUCLEOTIDE SEQUENCE</scope>
    <source>
        <strain evidence="4">PSN293</strain>
    </source>
</reference>
<feature type="region of interest" description="Disordered" evidence="2">
    <location>
        <begin position="149"/>
        <end position="246"/>
    </location>
</feature>
<dbReference type="GO" id="GO:0008270">
    <property type="term" value="F:zinc ion binding"/>
    <property type="evidence" value="ECO:0007669"/>
    <property type="project" value="UniProtKB-KW"/>
</dbReference>
<dbReference type="SUPFAM" id="SSF57756">
    <property type="entry name" value="Retrovirus zinc finger-like domains"/>
    <property type="match status" value="1"/>
</dbReference>
<dbReference type="AlphaFoldDB" id="A0AAN6Y8Q5"/>
<evidence type="ECO:0000259" key="3">
    <source>
        <dbReference type="PROSITE" id="PS50158"/>
    </source>
</evidence>
<dbReference type="InterPro" id="IPR036875">
    <property type="entry name" value="Znf_CCHC_sf"/>
</dbReference>
<evidence type="ECO:0000256" key="1">
    <source>
        <dbReference type="PROSITE-ProRule" id="PRU00047"/>
    </source>
</evidence>
<evidence type="ECO:0000313" key="5">
    <source>
        <dbReference type="Proteomes" id="UP001301769"/>
    </source>
</evidence>